<feature type="domain" description="HTH cro/C1-type" evidence="1">
    <location>
        <begin position="17"/>
        <end position="52"/>
    </location>
</feature>
<organism evidence="2 3">
    <name type="scientific">Sphingomonas psychrolutea</name>
    <dbReference type="NCBI Taxonomy" id="1259676"/>
    <lineage>
        <taxon>Bacteria</taxon>
        <taxon>Pseudomonadati</taxon>
        <taxon>Pseudomonadota</taxon>
        <taxon>Alphaproteobacteria</taxon>
        <taxon>Sphingomonadales</taxon>
        <taxon>Sphingomonadaceae</taxon>
        <taxon>Sphingomonas</taxon>
    </lineage>
</organism>
<comment type="caution">
    <text evidence="2">The sequence shown here is derived from an EMBL/GenBank/DDBJ whole genome shotgun (WGS) entry which is preliminary data.</text>
</comment>
<dbReference type="RefSeq" id="WP_188446040.1">
    <property type="nucleotide sequence ID" value="NZ_BMDW01000006.1"/>
</dbReference>
<dbReference type="InterPro" id="IPR039554">
    <property type="entry name" value="HigA2-like_HTH"/>
</dbReference>
<keyword evidence="3" id="KW-1185">Reference proteome</keyword>
<proteinExistence type="predicted"/>
<evidence type="ECO:0000313" key="2">
    <source>
        <dbReference type="EMBL" id="GGA44087.1"/>
    </source>
</evidence>
<evidence type="ECO:0000259" key="1">
    <source>
        <dbReference type="PROSITE" id="PS50943"/>
    </source>
</evidence>
<dbReference type="Gene3D" id="1.10.260.40">
    <property type="entry name" value="lambda repressor-like DNA-binding domains"/>
    <property type="match status" value="1"/>
</dbReference>
<name>A0ABQ1GI15_9SPHN</name>
<dbReference type="Pfam" id="PF13744">
    <property type="entry name" value="HTH_37"/>
    <property type="match status" value="1"/>
</dbReference>
<dbReference type="SUPFAM" id="SSF47413">
    <property type="entry name" value="lambda repressor-like DNA-binding domains"/>
    <property type="match status" value="1"/>
</dbReference>
<dbReference type="InterPro" id="IPR010982">
    <property type="entry name" value="Lambda_DNA-bd_dom_sf"/>
</dbReference>
<dbReference type="CDD" id="cd00093">
    <property type="entry name" value="HTH_XRE"/>
    <property type="match status" value="1"/>
</dbReference>
<dbReference type="PROSITE" id="PS50943">
    <property type="entry name" value="HTH_CROC1"/>
    <property type="match status" value="1"/>
</dbReference>
<gene>
    <name evidence="2" type="ORF">GCM10011395_12870</name>
</gene>
<accession>A0ABQ1GI15</accession>
<evidence type="ECO:0000313" key="3">
    <source>
        <dbReference type="Proteomes" id="UP000618591"/>
    </source>
</evidence>
<dbReference type="EMBL" id="BMDW01000006">
    <property type="protein sequence ID" value="GGA44087.1"/>
    <property type="molecule type" value="Genomic_DNA"/>
</dbReference>
<sequence>MKRKASPPITPEMAAHIKFLIKERGLFQHQAAALLGVNQGRVSELVNGKTHPEVPPAQGSFPF</sequence>
<protein>
    <recommendedName>
        <fullName evidence="1">HTH cro/C1-type domain-containing protein</fullName>
    </recommendedName>
</protein>
<dbReference type="InterPro" id="IPR001387">
    <property type="entry name" value="Cro/C1-type_HTH"/>
</dbReference>
<reference evidence="3" key="1">
    <citation type="journal article" date="2019" name="Int. J. Syst. Evol. Microbiol.">
        <title>The Global Catalogue of Microorganisms (GCM) 10K type strain sequencing project: providing services to taxonomists for standard genome sequencing and annotation.</title>
        <authorList>
            <consortium name="The Broad Institute Genomics Platform"/>
            <consortium name="The Broad Institute Genome Sequencing Center for Infectious Disease"/>
            <person name="Wu L."/>
            <person name="Ma J."/>
        </authorList>
    </citation>
    <scope>NUCLEOTIDE SEQUENCE [LARGE SCALE GENOMIC DNA]</scope>
    <source>
        <strain evidence="3">CGMCC 1.10106</strain>
    </source>
</reference>
<dbReference type="Proteomes" id="UP000618591">
    <property type="component" value="Unassembled WGS sequence"/>
</dbReference>